<dbReference type="EMBL" id="CM042050">
    <property type="protein sequence ID" value="KAI3735467.1"/>
    <property type="molecule type" value="Genomic_DNA"/>
</dbReference>
<protein>
    <submittedName>
        <fullName evidence="1">Uncharacterized protein</fullName>
    </submittedName>
</protein>
<accession>A0ACB9CMH5</accession>
<organism evidence="1 2">
    <name type="scientific">Arctium lappa</name>
    <name type="common">Greater burdock</name>
    <name type="synonym">Lappa major</name>
    <dbReference type="NCBI Taxonomy" id="4217"/>
    <lineage>
        <taxon>Eukaryota</taxon>
        <taxon>Viridiplantae</taxon>
        <taxon>Streptophyta</taxon>
        <taxon>Embryophyta</taxon>
        <taxon>Tracheophyta</taxon>
        <taxon>Spermatophyta</taxon>
        <taxon>Magnoliopsida</taxon>
        <taxon>eudicotyledons</taxon>
        <taxon>Gunneridae</taxon>
        <taxon>Pentapetalae</taxon>
        <taxon>asterids</taxon>
        <taxon>campanulids</taxon>
        <taxon>Asterales</taxon>
        <taxon>Asteraceae</taxon>
        <taxon>Carduoideae</taxon>
        <taxon>Cardueae</taxon>
        <taxon>Arctiinae</taxon>
        <taxon>Arctium</taxon>
    </lineage>
</organism>
<keyword evidence="2" id="KW-1185">Reference proteome</keyword>
<name>A0ACB9CMH5_ARCLA</name>
<evidence type="ECO:0000313" key="2">
    <source>
        <dbReference type="Proteomes" id="UP001055879"/>
    </source>
</evidence>
<reference evidence="1 2" key="2">
    <citation type="journal article" date="2022" name="Mol. Ecol. Resour.">
        <title>The genomes of chicory, endive, great burdock and yacon provide insights into Asteraceae paleo-polyploidization history and plant inulin production.</title>
        <authorList>
            <person name="Fan W."/>
            <person name="Wang S."/>
            <person name="Wang H."/>
            <person name="Wang A."/>
            <person name="Jiang F."/>
            <person name="Liu H."/>
            <person name="Zhao H."/>
            <person name="Xu D."/>
            <person name="Zhang Y."/>
        </authorList>
    </citation>
    <scope>NUCLEOTIDE SEQUENCE [LARGE SCALE GENOMIC DNA]</scope>
    <source>
        <strain evidence="2">cv. Niubang</strain>
    </source>
</reference>
<gene>
    <name evidence="1" type="ORF">L6452_14966</name>
</gene>
<proteinExistence type="predicted"/>
<evidence type="ECO:0000313" key="1">
    <source>
        <dbReference type="EMBL" id="KAI3735467.1"/>
    </source>
</evidence>
<sequence>MASCGKEKMEVHHGSIRWITQPMTALLQQDRDATSELMRDFFWDDDRWRWRWMMMVVLYLDILHWGRIFDVGIGNKKLPSGELRAEGIVVRTEDKHEHGEFDVNDGDVEE</sequence>
<comment type="caution">
    <text evidence="1">The sequence shown here is derived from an EMBL/GenBank/DDBJ whole genome shotgun (WGS) entry which is preliminary data.</text>
</comment>
<reference evidence="2" key="1">
    <citation type="journal article" date="2022" name="Mol. Ecol. Resour.">
        <title>The genomes of chicory, endive, great burdock and yacon provide insights into Asteraceae palaeo-polyploidization history and plant inulin production.</title>
        <authorList>
            <person name="Fan W."/>
            <person name="Wang S."/>
            <person name="Wang H."/>
            <person name="Wang A."/>
            <person name="Jiang F."/>
            <person name="Liu H."/>
            <person name="Zhao H."/>
            <person name="Xu D."/>
            <person name="Zhang Y."/>
        </authorList>
    </citation>
    <scope>NUCLEOTIDE SEQUENCE [LARGE SCALE GENOMIC DNA]</scope>
    <source>
        <strain evidence="2">cv. Niubang</strain>
    </source>
</reference>
<dbReference type="Proteomes" id="UP001055879">
    <property type="component" value="Linkage Group LG04"/>
</dbReference>